<organism evidence="1 2">
    <name type="scientific">Clostridium neuense</name>
    <dbReference type="NCBI Taxonomy" id="1728934"/>
    <lineage>
        <taxon>Bacteria</taxon>
        <taxon>Bacillati</taxon>
        <taxon>Bacillota</taxon>
        <taxon>Clostridia</taxon>
        <taxon>Eubacteriales</taxon>
        <taxon>Clostridiaceae</taxon>
        <taxon>Clostridium</taxon>
    </lineage>
</organism>
<evidence type="ECO:0000313" key="1">
    <source>
        <dbReference type="EMBL" id="MFL0251265.1"/>
    </source>
</evidence>
<evidence type="ECO:0000313" key="2">
    <source>
        <dbReference type="Proteomes" id="UP001623592"/>
    </source>
</evidence>
<reference evidence="1 2" key="1">
    <citation type="submission" date="2024-11" db="EMBL/GenBank/DDBJ databases">
        <authorList>
            <person name="Heng Y.C."/>
            <person name="Lim A.C.H."/>
            <person name="Lee J.K.Y."/>
            <person name="Kittelmann S."/>
        </authorList>
    </citation>
    <scope>NUCLEOTIDE SEQUENCE [LARGE SCALE GENOMIC DNA]</scope>
    <source>
        <strain evidence="1 2">WILCCON 0114</strain>
    </source>
</reference>
<keyword evidence="2" id="KW-1185">Reference proteome</keyword>
<dbReference type="Proteomes" id="UP001623592">
    <property type="component" value="Unassembled WGS sequence"/>
</dbReference>
<proteinExistence type="predicted"/>
<protein>
    <submittedName>
        <fullName evidence="1">Uncharacterized protein</fullName>
    </submittedName>
</protein>
<gene>
    <name evidence="1" type="ORF">ACJDT4_12585</name>
</gene>
<comment type="caution">
    <text evidence="1">The sequence shown here is derived from an EMBL/GenBank/DDBJ whole genome shotgun (WGS) entry which is preliminary data.</text>
</comment>
<name>A0ABW8TGX0_9CLOT</name>
<accession>A0ABW8TGX0</accession>
<sequence length="68" mass="7887">MNKHVKEIERQICETLGVKPELINNYDSNNAITSQMQYNQFMKSNCLVGIDLANGKDITIYNHRSDRQ</sequence>
<dbReference type="RefSeq" id="WP_406787919.1">
    <property type="nucleotide sequence ID" value="NZ_JBJIAA010000009.1"/>
</dbReference>
<dbReference type="EMBL" id="JBJIAA010000009">
    <property type="protein sequence ID" value="MFL0251265.1"/>
    <property type="molecule type" value="Genomic_DNA"/>
</dbReference>